<dbReference type="InterPro" id="IPR028037">
    <property type="entry name" value="Antitoxin_Rv0909/MT0933"/>
</dbReference>
<accession>A0ABT5SX13</accession>
<sequence>MSRDDYVQQGKQFANDLRETASKKVADNEQSILGAVGKAARWVDQKTGGKYSEQIGRAEAKVGEGVGWAAKQGTGEPQAPGAAAGDGTEHGASGTPGTPGTPGTAGPTGTAGTPGSRPSGNQPPGTQTPSAPDAGAGDPTPPHAEGAPAGPGASTAGPGGVGDPPTGPVGPPTSGRSGPPPSDTPTDPGRPTHPPRDPDGGAADWPRPPQS</sequence>
<proteinExistence type="predicted"/>
<comment type="caution">
    <text evidence="2">The sequence shown here is derived from an EMBL/GenBank/DDBJ whole genome shotgun (WGS) entry which is preliminary data.</text>
</comment>
<feature type="compositionally biased region" description="Low complexity" evidence="1">
    <location>
        <begin position="128"/>
        <end position="156"/>
    </location>
</feature>
<dbReference type="Proteomes" id="UP001300763">
    <property type="component" value="Unassembled WGS sequence"/>
</dbReference>
<gene>
    <name evidence="2" type="ORF">PGB27_12925</name>
</gene>
<dbReference type="Pfam" id="PF14013">
    <property type="entry name" value="MT0933_antitox"/>
    <property type="match status" value="1"/>
</dbReference>
<evidence type="ECO:0000313" key="2">
    <source>
        <dbReference type="EMBL" id="MDD7966243.1"/>
    </source>
</evidence>
<feature type="region of interest" description="Disordered" evidence="1">
    <location>
        <begin position="66"/>
        <end position="211"/>
    </location>
</feature>
<protein>
    <submittedName>
        <fullName evidence="2">Antitoxin</fullName>
    </submittedName>
</protein>
<keyword evidence="3" id="KW-1185">Reference proteome</keyword>
<reference evidence="2 3" key="1">
    <citation type="submission" date="2023-02" db="EMBL/GenBank/DDBJ databases">
        <title>Genome sequencing required for Actinomycetospora new species description.</title>
        <authorList>
            <person name="Saimee Y."/>
            <person name="Duangmal K."/>
        </authorList>
    </citation>
    <scope>NUCLEOTIDE SEQUENCE [LARGE SCALE GENOMIC DNA]</scope>
    <source>
        <strain evidence="2 3">DW7H6</strain>
    </source>
</reference>
<name>A0ABT5SX13_9PSEU</name>
<feature type="compositionally biased region" description="Low complexity" evidence="1">
    <location>
        <begin position="91"/>
        <end position="120"/>
    </location>
</feature>
<dbReference type="RefSeq" id="WP_274200770.1">
    <property type="nucleotide sequence ID" value="NZ_JAQZAO010000005.1"/>
</dbReference>
<dbReference type="EMBL" id="JAQZAO010000005">
    <property type="protein sequence ID" value="MDD7966243.1"/>
    <property type="molecule type" value="Genomic_DNA"/>
</dbReference>
<evidence type="ECO:0000313" key="3">
    <source>
        <dbReference type="Proteomes" id="UP001300763"/>
    </source>
</evidence>
<evidence type="ECO:0000256" key="1">
    <source>
        <dbReference type="SAM" id="MobiDB-lite"/>
    </source>
</evidence>
<organism evidence="2 3">
    <name type="scientific">Actinomycetospora lemnae</name>
    <dbReference type="NCBI Taxonomy" id="3019891"/>
    <lineage>
        <taxon>Bacteria</taxon>
        <taxon>Bacillati</taxon>
        <taxon>Actinomycetota</taxon>
        <taxon>Actinomycetes</taxon>
        <taxon>Pseudonocardiales</taxon>
        <taxon>Pseudonocardiaceae</taxon>
        <taxon>Actinomycetospora</taxon>
    </lineage>
</organism>